<sequence>MYRASDRREHEEWLENLEATADRLDLEGTARSRAVDLFLSSMPVEEERSKRAVMAVSLYVGALVSGQERSQRVVADAADVSRLTIQQRWKGLLEDAGLDAPDW</sequence>
<dbReference type="GeneID" id="42180144"/>
<dbReference type="Gene3D" id="1.10.472.10">
    <property type="entry name" value="Cyclin-like"/>
    <property type="match status" value="1"/>
</dbReference>
<dbReference type="SUPFAM" id="SSF47954">
    <property type="entry name" value="Cyclin-like"/>
    <property type="match status" value="1"/>
</dbReference>
<keyword evidence="2" id="KW-0648">Protein biosynthesis</keyword>
<evidence type="ECO:0000259" key="1">
    <source>
        <dbReference type="PROSITE" id="PS50003"/>
    </source>
</evidence>
<reference evidence="2 3" key="1">
    <citation type="submission" date="2019-04" db="EMBL/GenBank/DDBJ databases">
        <title>Complete genome sequence of Arthrobacter sp. ZXY-2 associated with effective atrazine degradation and salt adaptation.</title>
        <authorList>
            <person name="Zhao X."/>
        </authorList>
    </citation>
    <scope>NUCLEOTIDE SEQUENCE [LARGE SCALE GENOMIC DNA]</scope>
    <source>
        <strain evidence="3">ZP60</strain>
    </source>
</reference>
<dbReference type="EMBL" id="CP039375">
    <property type="protein sequence ID" value="QCD66765.1"/>
    <property type="molecule type" value="Genomic_DNA"/>
</dbReference>
<dbReference type="AlphaFoldDB" id="A0A4D6KHK3"/>
<reference evidence="2 3" key="2">
    <citation type="submission" date="2019-04" db="EMBL/GenBank/DDBJ databases">
        <authorList>
            <person name="Yang S."/>
            <person name="Wei W."/>
        </authorList>
    </citation>
    <scope>NUCLEOTIDE SEQUENCE [LARGE SCALE GENOMIC DNA]</scope>
    <source>
        <strain evidence="3">ZP60</strain>
    </source>
</reference>
<dbReference type="InterPro" id="IPR001849">
    <property type="entry name" value="PH_domain"/>
</dbReference>
<organism evidence="2 3">
    <name type="scientific">Halomicrobium mukohataei</name>
    <dbReference type="NCBI Taxonomy" id="57705"/>
    <lineage>
        <taxon>Archaea</taxon>
        <taxon>Methanobacteriati</taxon>
        <taxon>Methanobacteriota</taxon>
        <taxon>Stenosarchaea group</taxon>
        <taxon>Halobacteria</taxon>
        <taxon>Halobacteriales</taxon>
        <taxon>Haloarculaceae</taxon>
        <taxon>Halomicrobium</taxon>
    </lineage>
</organism>
<evidence type="ECO:0000313" key="2">
    <source>
        <dbReference type="EMBL" id="QCD66765.1"/>
    </source>
</evidence>
<proteinExistence type="predicted"/>
<dbReference type="InterPro" id="IPR036915">
    <property type="entry name" value="Cyclin-like_sf"/>
</dbReference>
<dbReference type="OMA" id="EYEPWLE"/>
<dbReference type="GO" id="GO:0003743">
    <property type="term" value="F:translation initiation factor activity"/>
    <property type="evidence" value="ECO:0007669"/>
    <property type="project" value="UniProtKB-KW"/>
</dbReference>
<dbReference type="GO" id="GO:0017025">
    <property type="term" value="F:TBP-class protein binding"/>
    <property type="evidence" value="ECO:0007669"/>
    <property type="project" value="InterPro"/>
</dbReference>
<dbReference type="InterPro" id="IPR013150">
    <property type="entry name" value="TFIIB_cyclin"/>
</dbReference>
<dbReference type="PROSITE" id="PS50003">
    <property type="entry name" value="PH_DOMAIN"/>
    <property type="match status" value="1"/>
</dbReference>
<name>A0A4D6KHK3_9EURY</name>
<feature type="domain" description="PH" evidence="1">
    <location>
        <begin position="1"/>
        <end position="22"/>
    </location>
</feature>
<gene>
    <name evidence="2" type="ORF">E5139_14350</name>
</gene>
<dbReference type="Pfam" id="PF00382">
    <property type="entry name" value="TFIIB"/>
    <property type="match status" value="1"/>
</dbReference>
<dbReference type="Proteomes" id="UP000297053">
    <property type="component" value="Chromosome"/>
</dbReference>
<evidence type="ECO:0000313" key="3">
    <source>
        <dbReference type="Proteomes" id="UP000297053"/>
    </source>
</evidence>
<accession>A0A4D6KHK3</accession>
<protein>
    <submittedName>
        <fullName evidence="2">Transcription initiation factor IIB family protein</fullName>
    </submittedName>
</protein>
<dbReference type="KEGG" id="halz:E5139_14350"/>
<dbReference type="RefSeq" id="WP_015763197.1">
    <property type="nucleotide sequence ID" value="NZ_CP039375.1"/>
</dbReference>
<keyword evidence="2" id="KW-0396">Initiation factor</keyword>